<name>A0A2A4YRJ2_9PROT</name>
<reference evidence="2" key="2">
    <citation type="journal article" date="2018" name="ISME J.">
        <title>A dynamic microbial community with high functional redundancy inhabits the cold, oxic subseafloor aquifer.</title>
        <authorList>
            <person name="Tully B.J."/>
            <person name="Wheat C.G."/>
            <person name="Glazer B.T."/>
            <person name="Huber J.A."/>
        </authorList>
    </citation>
    <scope>NUCLEOTIDE SEQUENCE</scope>
    <source>
        <strain evidence="2">NORP83</strain>
    </source>
</reference>
<dbReference type="EMBL" id="NVUS01000033">
    <property type="protein sequence ID" value="PCI97139.1"/>
    <property type="molecule type" value="Genomic_DNA"/>
</dbReference>
<dbReference type="AlphaFoldDB" id="A0A2A4YRJ2"/>
<keyword evidence="1" id="KW-0812">Transmembrane</keyword>
<reference key="1">
    <citation type="submission" date="2017-08" db="EMBL/GenBank/DDBJ databases">
        <title>A dynamic microbial community with high functional redundancy inhabits the cold, oxic subseafloor aquifer.</title>
        <authorList>
            <person name="Tully B.J."/>
            <person name="Wheat C.G."/>
            <person name="Glazer B.T."/>
            <person name="Huber J.A."/>
        </authorList>
    </citation>
    <scope>NUCLEOTIDE SEQUENCE [LARGE SCALE GENOMIC DNA]</scope>
</reference>
<evidence type="ECO:0000256" key="1">
    <source>
        <dbReference type="SAM" id="Phobius"/>
    </source>
</evidence>
<feature type="transmembrane region" description="Helical" evidence="1">
    <location>
        <begin position="50"/>
        <end position="71"/>
    </location>
</feature>
<feature type="transmembrane region" description="Helical" evidence="1">
    <location>
        <begin position="114"/>
        <end position="131"/>
    </location>
</feature>
<proteinExistence type="predicted"/>
<gene>
    <name evidence="2" type="ORF">COB13_16285</name>
</gene>
<sequence>MNVWGLLTGGLILAAAYIHHGLGTRKIWLPALAKLDEAQVNQRIKATLGFMWHGITLWSIVMGLMAIYAVFTQNSAPEFAKAFYLSICLLNTPFAIVATLYGKLVYDKFRASPQWLLFWPISFTSFLAFISV</sequence>
<feature type="transmembrane region" description="Helical" evidence="1">
    <location>
        <begin position="83"/>
        <end position="102"/>
    </location>
</feature>
<accession>A0A2A4YRJ2</accession>
<keyword evidence="1" id="KW-0472">Membrane</keyword>
<comment type="caution">
    <text evidence="2">The sequence shown here is derived from an EMBL/GenBank/DDBJ whole genome shotgun (WGS) entry which is preliminary data.</text>
</comment>
<protein>
    <submittedName>
        <fullName evidence="2">Uncharacterized protein</fullName>
    </submittedName>
</protein>
<organism evidence="2">
    <name type="scientific">OCS116 cluster bacterium</name>
    <dbReference type="NCBI Taxonomy" id="2030921"/>
    <lineage>
        <taxon>Bacteria</taxon>
        <taxon>Pseudomonadati</taxon>
        <taxon>Pseudomonadota</taxon>
        <taxon>Alphaproteobacteria</taxon>
        <taxon>OCS116 cluster</taxon>
    </lineage>
</organism>
<evidence type="ECO:0000313" key="2">
    <source>
        <dbReference type="EMBL" id="PCI97139.1"/>
    </source>
</evidence>
<keyword evidence="1" id="KW-1133">Transmembrane helix</keyword>